<dbReference type="OrthoDB" id="9762834at2"/>
<dbReference type="InterPro" id="IPR041500">
    <property type="entry name" value="RecC_C"/>
</dbReference>
<keyword evidence="5" id="KW-0347">Helicase</keyword>
<dbReference type="AlphaFoldDB" id="A0A2P7MSY0"/>
<evidence type="ECO:0000256" key="10">
    <source>
        <dbReference type="SAM" id="MobiDB-lite"/>
    </source>
</evidence>
<protein>
    <submittedName>
        <fullName evidence="12">Exodeoxyribonuclease V subunit gamma</fullName>
    </submittedName>
</protein>
<dbReference type="InterPro" id="IPR027417">
    <property type="entry name" value="P-loop_NTPase"/>
</dbReference>
<proteinExistence type="inferred from homology"/>
<evidence type="ECO:0000256" key="8">
    <source>
        <dbReference type="ARBA" id="ARBA00023125"/>
    </source>
</evidence>
<dbReference type="InterPro" id="IPR006697">
    <property type="entry name" value="RecC"/>
</dbReference>
<feature type="region of interest" description="Disordered" evidence="10">
    <location>
        <begin position="783"/>
        <end position="813"/>
    </location>
</feature>
<dbReference type="Gene3D" id="3.40.50.10930">
    <property type="match status" value="1"/>
</dbReference>
<keyword evidence="8" id="KW-0238">DNA-binding</keyword>
<dbReference type="Gene3D" id="1.10.10.160">
    <property type="match status" value="1"/>
</dbReference>
<evidence type="ECO:0000256" key="7">
    <source>
        <dbReference type="ARBA" id="ARBA00022840"/>
    </source>
</evidence>
<dbReference type="SUPFAM" id="SSF52980">
    <property type="entry name" value="Restriction endonuclease-like"/>
    <property type="match status" value="1"/>
</dbReference>
<dbReference type="EMBL" id="PXXO01000013">
    <property type="protein sequence ID" value="PSJ04333.1"/>
    <property type="molecule type" value="Genomic_DNA"/>
</dbReference>
<dbReference type="SUPFAM" id="SSF52540">
    <property type="entry name" value="P-loop containing nucleoside triphosphate hydrolases"/>
    <property type="match status" value="2"/>
</dbReference>
<evidence type="ECO:0000313" key="12">
    <source>
        <dbReference type="EMBL" id="PSJ04333.1"/>
    </source>
</evidence>
<evidence type="ECO:0000259" key="11">
    <source>
        <dbReference type="Pfam" id="PF17946"/>
    </source>
</evidence>
<dbReference type="GO" id="GO:0004386">
    <property type="term" value="F:helicase activity"/>
    <property type="evidence" value="ECO:0007669"/>
    <property type="project" value="UniProtKB-KW"/>
</dbReference>
<keyword evidence="1" id="KW-0540">Nuclease</keyword>
<evidence type="ECO:0000256" key="3">
    <source>
        <dbReference type="ARBA" id="ARBA00022763"/>
    </source>
</evidence>
<sequence>MLTVFRGNRAEHLAELLAAQLLLTPPGPLETVQVVVNTWPTSRWLGEQLAVGLGGIAANIRYPFPGSQLRQIVNGVLGENGADQDPWRASQLVWPVLEMLPQLVEQPEAASLKHWLSRYPQHGSNLELAQWQLGRSIADALDDLALYRPELLAAWWCGEDGPPLPPEQEWQRLLVGRLRERLGVKPFGLQVLEAIAQLQIKAPPAGSLPDPLRLFGLSSLAPIQVQLLQALSVHTNVDLYLLTPCRDLWQRCTSRRQLLSDAIALQQPLDGDWLLQAPGLEARFGRLGGEFQQLLEGSGESLQGQWQEKDLFVAPASSHRGQGPAPLLHQLQQQLADPAAQPLLQRAPADSSMEFHRCPGPLRQVQVVRDRILQLLAADPTLQPRDVLVMTPQVDGLAPLVAAVFGDQEATGVALNWRLTDRSQQSEASLSRSLLELLRLAGERLTASALETLLESPALQGHFQLSGVEMAALHPLLQQGGFHWGLDGEERGGLGSGSLSWVIDRLLLGLVLPCDPGLAPAATAPLASGESIELLGRWLHLLTRLRHWLVELRRPRSCLAWNTCLRALLSDLFGDGDQAGGSGQDWELPLVLAAIDDWQQAAAGCNLELAAPVVAAVLDERLAADSGRFGHRSGALTISALEPMRAIPHRVIVLMGLDANAYPRQSKRPGFHLLEQQRHLGDPNPADQDRYVLLEALLSARDHLLVTWSSRDPRSGEELPPATPVRQWLEWLQGQLPCGGSELVISHPANPLDRANFQTSGERPPGSCDERLLKARLLLDQPRQQSGAPQPPRSLAASEPPSAPPAQPSDAYGDLRDWLLAPQASWLAELGLRPREWADSLDDLEPLSLDERGRALLLRQALESTRDAGLDEPAGWLARHRGQGLLPPQAAGELEASGLSQRWRSLHASLEALGPERRQLALWQNCQQELQWRGSSVLVLHTARPRNRHRLELWLALLLAAAADQGPLDGVLVARGAKDFGVQLRLQAPQVYSARAELMRLLELRQQWRQSCWPVPPETGWALLDKGEARAIETWEGGFQRRGERLDPEQALCFGSELSGAALLASGELAARAEELLGPLRERLI</sequence>
<dbReference type="PANTHER" id="PTHR30591">
    <property type="entry name" value="RECBCD ENZYME SUBUNIT RECC"/>
    <property type="match status" value="1"/>
</dbReference>
<dbReference type="Proteomes" id="UP000243002">
    <property type="component" value="Unassembled WGS sequence"/>
</dbReference>
<dbReference type="RefSeq" id="WP_106632773.1">
    <property type="nucleotide sequence ID" value="NZ_PXXO01000013.1"/>
</dbReference>
<keyword evidence="6" id="KW-0269">Exonuclease</keyword>
<feature type="domain" description="RecC C-terminal" evidence="11">
    <location>
        <begin position="814"/>
        <end position="1026"/>
    </location>
</feature>
<reference evidence="12 13" key="1">
    <citation type="journal article" date="2018" name="Environ. Microbiol.">
        <title>Ecological and genomic features of two widespread freshwater picocyanobacteria.</title>
        <authorList>
            <person name="Cabello-Yeves P.J."/>
            <person name="Picazo A."/>
            <person name="Camacho A."/>
            <person name="Callieri C."/>
            <person name="Rosselli R."/>
            <person name="Roda-Garcia J.J."/>
            <person name="Coutinho F.H."/>
            <person name="Rodriguez-Valera F."/>
        </authorList>
    </citation>
    <scope>NUCLEOTIDE SEQUENCE [LARGE SCALE GENOMIC DNA]</scope>
    <source>
        <strain evidence="12 13">Tous</strain>
    </source>
</reference>
<comment type="caution">
    <text evidence="12">The sequence shown here is derived from an EMBL/GenBank/DDBJ whole genome shotgun (WGS) entry which is preliminary data.</text>
</comment>
<evidence type="ECO:0000256" key="1">
    <source>
        <dbReference type="ARBA" id="ARBA00022722"/>
    </source>
</evidence>
<dbReference type="GO" id="GO:0003677">
    <property type="term" value="F:DNA binding"/>
    <property type="evidence" value="ECO:0007669"/>
    <property type="project" value="UniProtKB-KW"/>
</dbReference>
<dbReference type="GO" id="GO:0006310">
    <property type="term" value="P:DNA recombination"/>
    <property type="evidence" value="ECO:0007669"/>
    <property type="project" value="TreeGrafter"/>
</dbReference>
<dbReference type="Pfam" id="PF04257">
    <property type="entry name" value="Exonuc_V_gamma"/>
    <property type="match status" value="1"/>
</dbReference>
<keyword evidence="9" id="KW-0234">DNA repair</keyword>
<accession>A0A2P7MSY0</accession>
<dbReference type="GO" id="GO:0005524">
    <property type="term" value="F:ATP binding"/>
    <property type="evidence" value="ECO:0007669"/>
    <property type="project" value="UniProtKB-KW"/>
</dbReference>
<dbReference type="PIRSF" id="PIRSF000980">
    <property type="entry name" value="RecC"/>
    <property type="match status" value="1"/>
</dbReference>
<dbReference type="GO" id="GO:0006281">
    <property type="term" value="P:DNA repair"/>
    <property type="evidence" value="ECO:0007669"/>
    <property type="project" value="UniProtKB-KW"/>
</dbReference>
<evidence type="ECO:0000256" key="6">
    <source>
        <dbReference type="ARBA" id="ARBA00022839"/>
    </source>
</evidence>
<evidence type="ECO:0000256" key="2">
    <source>
        <dbReference type="ARBA" id="ARBA00022741"/>
    </source>
</evidence>
<keyword evidence="3" id="KW-0227">DNA damage</keyword>
<evidence type="ECO:0000313" key="13">
    <source>
        <dbReference type="Proteomes" id="UP000243002"/>
    </source>
</evidence>
<dbReference type="Gene3D" id="3.40.50.300">
    <property type="entry name" value="P-loop containing nucleotide triphosphate hydrolases"/>
    <property type="match status" value="2"/>
</dbReference>
<gene>
    <name evidence="12" type="ORF">C7K55_10985</name>
</gene>
<evidence type="ECO:0000256" key="9">
    <source>
        <dbReference type="ARBA" id="ARBA00023204"/>
    </source>
</evidence>
<keyword evidence="13" id="KW-1185">Reference proteome</keyword>
<dbReference type="HAMAP" id="MF_01486">
    <property type="entry name" value="RecC"/>
    <property type="match status" value="1"/>
</dbReference>
<keyword evidence="4" id="KW-0378">Hydrolase</keyword>
<organism evidence="12 13">
    <name type="scientific">Cyanobium usitatum str. Tous</name>
    <dbReference type="NCBI Taxonomy" id="2116684"/>
    <lineage>
        <taxon>Bacteria</taxon>
        <taxon>Bacillati</taxon>
        <taxon>Cyanobacteriota</taxon>
        <taxon>Cyanophyceae</taxon>
        <taxon>Synechococcales</taxon>
        <taxon>Prochlorococcaceae</taxon>
        <taxon>Cyanobium</taxon>
    </lineage>
</organism>
<keyword evidence="7" id="KW-0067">ATP-binding</keyword>
<evidence type="ECO:0000256" key="4">
    <source>
        <dbReference type="ARBA" id="ARBA00022801"/>
    </source>
</evidence>
<name>A0A2P7MSY0_9CYAN</name>
<keyword evidence="2" id="KW-0547">Nucleotide-binding</keyword>
<dbReference type="PANTHER" id="PTHR30591:SF1">
    <property type="entry name" value="RECBCD ENZYME SUBUNIT RECC"/>
    <property type="match status" value="1"/>
</dbReference>
<dbReference type="GO" id="GO:0008854">
    <property type="term" value="F:exodeoxyribonuclease V activity"/>
    <property type="evidence" value="ECO:0007669"/>
    <property type="project" value="InterPro"/>
</dbReference>
<evidence type="ECO:0000256" key="5">
    <source>
        <dbReference type="ARBA" id="ARBA00022806"/>
    </source>
</evidence>
<dbReference type="InterPro" id="IPR011335">
    <property type="entry name" value="Restrct_endonuc-II-like"/>
</dbReference>
<dbReference type="Pfam" id="PF17946">
    <property type="entry name" value="RecC_C"/>
    <property type="match status" value="1"/>
</dbReference>
<dbReference type="InterPro" id="IPR013986">
    <property type="entry name" value="DExx_box_DNA_helicase_dom_sf"/>
</dbReference>
<dbReference type="GO" id="GO:0009338">
    <property type="term" value="C:exodeoxyribonuclease V complex"/>
    <property type="evidence" value="ECO:0007669"/>
    <property type="project" value="InterPro"/>
</dbReference>